<evidence type="ECO:0000313" key="2">
    <source>
        <dbReference type="EMBL" id="KAH0854155.1"/>
    </source>
</evidence>
<keyword evidence="3" id="KW-1185">Reference proteome</keyword>
<dbReference type="Proteomes" id="UP000824890">
    <property type="component" value="Unassembled WGS sequence"/>
</dbReference>
<evidence type="ECO:0000256" key="1">
    <source>
        <dbReference type="SAM" id="MobiDB-lite"/>
    </source>
</evidence>
<proteinExistence type="predicted"/>
<name>A0ABQ7XDY7_BRANA</name>
<organism evidence="2 3">
    <name type="scientific">Brassica napus</name>
    <name type="common">Rape</name>
    <dbReference type="NCBI Taxonomy" id="3708"/>
    <lineage>
        <taxon>Eukaryota</taxon>
        <taxon>Viridiplantae</taxon>
        <taxon>Streptophyta</taxon>
        <taxon>Embryophyta</taxon>
        <taxon>Tracheophyta</taxon>
        <taxon>Spermatophyta</taxon>
        <taxon>Magnoliopsida</taxon>
        <taxon>eudicotyledons</taxon>
        <taxon>Gunneridae</taxon>
        <taxon>Pentapetalae</taxon>
        <taxon>rosids</taxon>
        <taxon>malvids</taxon>
        <taxon>Brassicales</taxon>
        <taxon>Brassicaceae</taxon>
        <taxon>Brassiceae</taxon>
        <taxon>Brassica</taxon>
    </lineage>
</organism>
<gene>
    <name evidence="2" type="ORF">HID58_090173</name>
</gene>
<accession>A0ABQ7XDY7</accession>
<reference evidence="2 3" key="1">
    <citation type="submission" date="2021-05" db="EMBL/GenBank/DDBJ databases">
        <title>Genome Assembly of Synthetic Allotetraploid Brassica napus Reveals Homoeologous Exchanges between Subgenomes.</title>
        <authorList>
            <person name="Davis J.T."/>
        </authorList>
    </citation>
    <scope>NUCLEOTIDE SEQUENCE [LARGE SCALE GENOMIC DNA]</scope>
    <source>
        <strain evidence="3">cv. Da-Ae</strain>
        <tissue evidence="2">Seedling</tissue>
    </source>
</reference>
<protein>
    <submittedName>
        <fullName evidence="2">Uncharacterized protein</fullName>
    </submittedName>
</protein>
<evidence type="ECO:0000313" key="3">
    <source>
        <dbReference type="Proteomes" id="UP000824890"/>
    </source>
</evidence>
<comment type="caution">
    <text evidence="2">The sequence shown here is derived from an EMBL/GenBank/DDBJ whole genome shotgun (WGS) entry which is preliminary data.</text>
</comment>
<sequence>MIFFGGWKLTYLLVLPTKAFFFKPIFKELKKESKNPNEVFSGFKDFQRKSNNFPKSRKRN</sequence>
<feature type="region of interest" description="Disordered" evidence="1">
    <location>
        <begin position="37"/>
        <end position="60"/>
    </location>
</feature>
<dbReference type="EMBL" id="JAGKQM010000551">
    <property type="protein sequence ID" value="KAH0854155.1"/>
    <property type="molecule type" value="Genomic_DNA"/>
</dbReference>